<dbReference type="SUPFAM" id="SSF50044">
    <property type="entry name" value="SH3-domain"/>
    <property type="match status" value="2"/>
</dbReference>
<feature type="region of interest" description="Disordered" evidence="3">
    <location>
        <begin position="65"/>
        <end position="114"/>
    </location>
</feature>
<evidence type="ECO:0000313" key="6">
    <source>
        <dbReference type="Proteomes" id="UP001479436"/>
    </source>
</evidence>
<feature type="compositionally biased region" description="Pro residues" evidence="3">
    <location>
        <begin position="376"/>
        <end position="392"/>
    </location>
</feature>
<keyword evidence="6" id="KW-1185">Reference proteome</keyword>
<reference evidence="5 6" key="1">
    <citation type="submission" date="2023-04" db="EMBL/GenBank/DDBJ databases">
        <title>Genome of Basidiobolus ranarum AG-B5.</title>
        <authorList>
            <person name="Stajich J.E."/>
            <person name="Carter-House D."/>
            <person name="Gryganskyi A."/>
        </authorList>
    </citation>
    <scope>NUCLEOTIDE SEQUENCE [LARGE SCALE GENOMIC DNA]</scope>
    <source>
        <strain evidence="5 6">AG-B5</strain>
    </source>
</reference>
<sequence length="495" mass="53967">MSEISYAKCHHVYEPQREDELKLNVGDAVEVTSKEYDTWWVGKNLTTQQSGWFPSNFVTSTEAHEIEQTSVESPSKPQQMPQPPQSPEPLNIQSNVESHEQVEPVTPKASSVVPKTNSLAEVQHDYEAQASDELSLEKGAIVTILEEVDGWYKGDLNGRIGLFPANFVKRIEGNSPESEVEEAQPKQKGFRLAAYGVKQGGIGSLFAGGMPSLRKANRHSQEIQEHQAPVVEAANEAPIISPKKNIPLPPTPPTPQAERKEEPAANKSSSTLSSETHVPEKPDLPRVSTDSSTGRQSIEESRSPSPTKRRSVFGGFRPPIPKIPIPKFPTLPKKNVPAVPKEESSTATSPPEQAIAEPSLETAQPTSPKVPHVRTPLPPIPSGLPPTLPSSPPHARSPLPPVPQEDSHVSSPPPPAAQEQRNVRSSLPPVPHMEPHVRSPLPPVPQMESHVKAPLPPAPQEQRNVRVSLPPVPHMEPHIRSPLPAVPQEQPHVRS</sequence>
<dbReference type="EMBL" id="JASJQH010002146">
    <property type="protein sequence ID" value="KAK9760429.1"/>
    <property type="molecule type" value="Genomic_DNA"/>
</dbReference>
<proteinExistence type="predicted"/>
<feature type="domain" description="SH3" evidence="4">
    <location>
        <begin position="2"/>
        <end position="63"/>
    </location>
</feature>
<dbReference type="InterPro" id="IPR001452">
    <property type="entry name" value="SH3_domain"/>
</dbReference>
<dbReference type="InterPro" id="IPR036028">
    <property type="entry name" value="SH3-like_dom_sf"/>
</dbReference>
<dbReference type="Gene3D" id="2.30.30.40">
    <property type="entry name" value="SH3 Domains"/>
    <property type="match status" value="2"/>
</dbReference>
<evidence type="ECO:0000256" key="1">
    <source>
        <dbReference type="ARBA" id="ARBA00022443"/>
    </source>
</evidence>
<feature type="compositionally biased region" description="Pro residues" evidence="3">
    <location>
        <begin position="318"/>
        <end position="329"/>
    </location>
</feature>
<comment type="caution">
    <text evidence="5">The sequence shown here is derived from an EMBL/GenBank/DDBJ whole genome shotgun (WGS) entry which is preliminary data.</text>
</comment>
<evidence type="ECO:0000256" key="2">
    <source>
        <dbReference type="PROSITE-ProRule" id="PRU00192"/>
    </source>
</evidence>
<feature type="compositionally biased region" description="Polar residues" evidence="3">
    <location>
        <begin position="266"/>
        <end position="276"/>
    </location>
</feature>
<dbReference type="PROSITE" id="PS50002">
    <property type="entry name" value="SH3"/>
    <property type="match status" value="2"/>
</dbReference>
<feature type="non-terminal residue" evidence="5">
    <location>
        <position position="495"/>
    </location>
</feature>
<evidence type="ECO:0000259" key="4">
    <source>
        <dbReference type="PROSITE" id="PS50002"/>
    </source>
</evidence>
<evidence type="ECO:0000313" key="5">
    <source>
        <dbReference type="EMBL" id="KAK9760429.1"/>
    </source>
</evidence>
<dbReference type="PRINTS" id="PR00452">
    <property type="entry name" value="SH3DOMAIN"/>
</dbReference>
<organism evidence="5 6">
    <name type="scientific">Basidiobolus ranarum</name>
    <dbReference type="NCBI Taxonomy" id="34480"/>
    <lineage>
        <taxon>Eukaryota</taxon>
        <taxon>Fungi</taxon>
        <taxon>Fungi incertae sedis</taxon>
        <taxon>Zoopagomycota</taxon>
        <taxon>Entomophthoromycotina</taxon>
        <taxon>Basidiobolomycetes</taxon>
        <taxon>Basidiobolales</taxon>
        <taxon>Basidiobolaceae</taxon>
        <taxon>Basidiobolus</taxon>
    </lineage>
</organism>
<keyword evidence="1 2" id="KW-0728">SH3 domain</keyword>
<protein>
    <recommendedName>
        <fullName evidence="4">SH3 domain-containing protein</fullName>
    </recommendedName>
</protein>
<evidence type="ECO:0000256" key="3">
    <source>
        <dbReference type="SAM" id="MobiDB-lite"/>
    </source>
</evidence>
<accession>A0ABR2WG03</accession>
<dbReference type="SMART" id="SM00326">
    <property type="entry name" value="SH3"/>
    <property type="match status" value="2"/>
</dbReference>
<dbReference type="PANTHER" id="PTHR46026:SF1">
    <property type="entry name" value="RHO-TYPE GUANINE NUCLEOTIDE EXCHANGE FACTOR, ISOFORM F"/>
    <property type="match status" value="1"/>
</dbReference>
<name>A0ABR2WG03_9FUNG</name>
<dbReference type="PANTHER" id="PTHR46026">
    <property type="entry name" value="RHO-TYPE GUANINE NUCLEOTIDE EXCHANGE FACTOR, ISOFORM F"/>
    <property type="match status" value="1"/>
</dbReference>
<feature type="region of interest" description="Disordered" evidence="3">
    <location>
        <begin position="235"/>
        <end position="495"/>
    </location>
</feature>
<dbReference type="Proteomes" id="UP001479436">
    <property type="component" value="Unassembled WGS sequence"/>
</dbReference>
<gene>
    <name evidence="5" type="ORF">K7432_015535</name>
</gene>
<dbReference type="Pfam" id="PF00018">
    <property type="entry name" value="SH3_1"/>
    <property type="match status" value="2"/>
</dbReference>
<feature type="domain" description="SH3" evidence="4">
    <location>
        <begin position="115"/>
        <end position="173"/>
    </location>
</feature>